<accession>A0AA35W2Q8</accession>
<dbReference type="Gene3D" id="3.30.750.24">
    <property type="entry name" value="STAS domain"/>
    <property type="match status" value="1"/>
</dbReference>
<gene>
    <name evidence="2" type="ORF">GBAR_LOCUS84</name>
</gene>
<dbReference type="PANTHER" id="PTHR33495">
    <property type="entry name" value="ANTI-SIGMA FACTOR ANTAGONIST TM_1081-RELATED-RELATED"/>
    <property type="match status" value="1"/>
</dbReference>
<organism evidence="2 3">
    <name type="scientific">Geodia barretti</name>
    <name type="common">Barrett's horny sponge</name>
    <dbReference type="NCBI Taxonomy" id="519541"/>
    <lineage>
        <taxon>Eukaryota</taxon>
        <taxon>Metazoa</taxon>
        <taxon>Porifera</taxon>
        <taxon>Demospongiae</taxon>
        <taxon>Heteroscleromorpha</taxon>
        <taxon>Tetractinellida</taxon>
        <taxon>Astrophorina</taxon>
        <taxon>Geodiidae</taxon>
        <taxon>Geodia</taxon>
    </lineage>
</organism>
<dbReference type="PROSITE" id="PS50801">
    <property type="entry name" value="STAS"/>
    <property type="match status" value="1"/>
</dbReference>
<reference evidence="2" key="1">
    <citation type="submission" date="2023-03" db="EMBL/GenBank/DDBJ databases">
        <authorList>
            <person name="Steffen K."/>
            <person name="Cardenas P."/>
        </authorList>
    </citation>
    <scope>NUCLEOTIDE SEQUENCE</scope>
</reference>
<sequence length="97" mass="11022">MVRIKDMIGGLIEKERLKVVLNLKAVDHINYLSIGVLLDRLRLLREMNGDLKLSGMDPHLKDIFRVVGMDGVFEFYASLDDAIESFDEDWDGAATCH</sequence>
<dbReference type="Proteomes" id="UP001174909">
    <property type="component" value="Unassembled WGS sequence"/>
</dbReference>
<dbReference type="AlphaFoldDB" id="A0AA35W2Q8"/>
<evidence type="ECO:0000259" key="1">
    <source>
        <dbReference type="PROSITE" id="PS50801"/>
    </source>
</evidence>
<dbReference type="Pfam" id="PF01740">
    <property type="entry name" value="STAS"/>
    <property type="match status" value="1"/>
</dbReference>
<dbReference type="GO" id="GO:0043856">
    <property type="term" value="F:anti-sigma factor antagonist activity"/>
    <property type="evidence" value="ECO:0007669"/>
    <property type="project" value="TreeGrafter"/>
</dbReference>
<dbReference type="InterPro" id="IPR002645">
    <property type="entry name" value="STAS_dom"/>
</dbReference>
<proteinExistence type="predicted"/>
<name>A0AA35W2Q8_GEOBA</name>
<dbReference type="InterPro" id="IPR036513">
    <property type="entry name" value="STAS_dom_sf"/>
</dbReference>
<dbReference type="PANTHER" id="PTHR33495:SF2">
    <property type="entry name" value="ANTI-SIGMA FACTOR ANTAGONIST TM_1081-RELATED"/>
    <property type="match status" value="1"/>
</dbReference>
<feature type="domain" description="STAS" evidence="1">
    <location>
        <begin position="1"/>
        <end position="86"/>
    </location>
</feature>
<evidence type="ECO:0000313" key="2">
    <source>
        <dbReference type="EMBL" id="CAI7988929.1"/>
    </source>
</evidence>
<comment type="caution">
    <text evidence="2">The sequence shown here is derived from an EMBL/GenBank/DDBJ whole genome shotgun (WGS) entry which is preliminary data.</text>
</comment>
<dbReference type="EMBL" id="CASHTH010000012">
    <property type="protein sequence ID" value="CAI7988929.1"/>
    <property type="molecule type" value="Genomic_DNA"/>
</dbReference>
<dbReference type="SUPFAM" id="SSF52091">
    <property type="entry name" value="SpoIIaa-like"/>
    <property type="match status" value="1"/>
</dbReference>
<keyword evidence="3" id="KW-1185">Reference proteome</keyword>
<protein>
    <recommendedName>
        <fullName evidence="1">STAS domain-containing protein</fullName>
    </recommendedName>
</protein>
<evidence type="ECO:0000313" key="3">
    <source>
        <dbReference type="Proteomes" id="UP001174909"/>
    </source>
</evidence>